<evidence type="ECO:0000313" key="3">
    <source>
        <dbReference type="Proteomes" id="UP001292094"/>
    </source>
</evidence>
<feature type="compositionally biased region" description="Basic and acidic residues" evidence="1">
    <location>
        <begin position="101"/>
        <end position="124"/>
    </location>
</feature>
<protein>
    <submittedName>
        <fullName evidence="2">Uncharacterized protein</fullName>
    </submittedName>
</protein>
<dbReference type="AlphaFoldDB" id="A0AAE1NZR1"/>
<sequence length="134" mass="14258">MTSPSLAAPGNEREEQHSEGGSHGGHGLGYVDFGHSGFSDNNYYLGGFLGYGQDHGGYARDHGSQGHGYDAYGKGHGQDDDEGDDDGYGKGHAYSHGVYGKGHERDDHDGYGKGQGHDDRDEGHGGAVYDIYNH</sequence>
<feature type="compositionally biased region" description="Basic and acidic residues" evidence="1">
    <location>
        <begin position="11"/>
        <end position="20"/>
    </location>
</feature>
<name>A0AAE1NZR1_9EUCA</name>
<keyword evidence="3" id="KW-1185">Reference proteome</keyword>
<dbReference type="EMBL" id="JAWZYT010003448">
    <property type="protein sequence ID" value="KAK4298394.1"/>
    <property type="molecule type" value="Genomic_DNA"/>
</dbReference>
<feature type="region of interest" description="Disordered" evidence="1">
    <location>
        <begin position="1"/>
        <end position="32"/>
    </location>
</feature>
<proteinExistence type="predicted"/>
<feature type="region of interest" description="Disordered" evidence="1">
    <location>
        <begin position="54"/>
        <end position="134"/>
    </location>
</feature>
<evidence type="ECO:0000256" key="1">
    <source>
        <dbReference type="SAM" id="MobiDB-lite"/>
    </source>
</evidence>
<accession>A0AAE1NZR1</accession>
<reference evidence="2" key="1">
    <citation type="submission" date="2023-11" db="EMBL/GenBank/DDBJ databases">
        <title>Genome assemblies of two species of porcelain crab, Petrolisthes cinctipes and Petrolisthes manimaculis (Anomura: Porcellanidae).</title>
        <authorList>
            <person name="Angst P."/>
        </authorList>
    </citation>
    <scope>NUCLEOTIDE SEQUENCE</scope>
    <source>
        <strain evidence="2">PB745_02</strain>
        <tissue evidence="2">Gill</tissue>
    </source>
</reference>
<gene>
    <name evidence="2" type="ORF">Pmani_029284</name>
</gene>
<comment type="caution">
    <text evidence="2">The sequence shown here is derived from an EMBL/GenBank/DDBJ whole genome shotgun (WGS) entry which is preliminary data.</text>
</comment>
<dbReference type="Proteomes" id="UP001292094">
    <property type="component" value="Unassembled WGS sequence"/>
</dbReference>
<evidence type="ECO:0000313" key="2">
    <source>
        <dbReference type="EMBL" id="KAK4298394.1"/>
    </source>
</evidence>
<organism evidence="2 3">
    <name type="scientific">Petrolisthes manimaculis</name>
    <dbReference type="NCBI Taxonomy" id="1843537"/>
    <lineage>
        <taxon>Eukaryota</taxon>
        <taxon>Metazoa</taxon>
        <taxon>Ecdysozoa</taxon>
        <taxon>Arthropoda</taxon>
        <taxon>Crustacea</taxon>
        <taxon>Multicrustacea</taxon>
        <taxon>Malacostraca</taxon>
        <taxon>Eumalacostraca</taxon>
        <taxon>Eucarida</taxon>
        <taxon>Decapoda</taxon>
        <taxon>Pleocyemata</taxon>
        <taxon>Anomura</taxon>
        <taxon>Galatheoidea</taxon>
        <taxon>Porcellanidae</taxon>
        <taxon>Petrolisthes</taxon>
    </lineage>
</organism>